<sequence>MKGAVAEWAVLAVVGVWAGIGLTGVAVAQQNRPASGGNPAAGNPLDALPQINAPQKAPNVTVQVEQQTPQLQQLLATHITPATFKVEGVKSIPFDEVVKKFAPLANHDITIGQLIETANEVTKLYQERGYALSFAFVPAQDFAGGVVRITVVEGYVKDVKVTGKPGKLEDKMRSIAAHIVEDRPLRTATFQRYINVLGLLPGLKVKANVAPPTNTDGATTLELDATQKPYDISTGIDFNHPGVQGLLTLTENGLTPFGEQLSVSALLPKGRDNVTYLAAHAAVPIASDGLIAKVDASHYRGNPTDNPGLPGSVERTVISDKITGALSYPLLLSNTRSVVGTVSAYATHDEDRYHNTLNGLQYGLKSQVRVVQLQADYTDVQTGQVRKASIAVAKAFNVLGASKSADTNIPGLTLQNPASLNFVRTNASFSQTNDWPMGFGTAVAVIGQYSPVSLPTSEQISFGAQRFAAGYEPGEASGDSGWAYSLELNRPLKIGKVWLQTLTPYVSFDMARVYLHAGTPSPSRLSSASIGFRLSDGRYYSVDLSVAKALADAPVESASRSPRFNATFSYQLN</sequence>
<evidence type="ECO:0000256" key="2">
    <source>
        <dbReference type="ARBA" id="ARBA00022692"/>
    </source>
</evidence>
<keyword evidence="7" id="KW-1185">Reference proteome</keyword>
<feature type="domain" description="Polypeptide-transport-associated ShlB-type" evidence="5">
    <location>
        <begin position="84"/>
        <end position="154"/>
    </location>
</feature>
<dbReference type="GO" id="GO:0098046">
    <property type="term" value="C:type V protein secretion system complex"/>
    <property type="evidence" value="ECO:0007669"/>
    <property type="project" value="TreeGrafter"/>
</dbReference>
<evidence type="ECO:0000259" key="5">
    <source>
        <dbReference type="Pfam" id="PF08479"/>
    </source>
</evidence>
<dbReference type="RefSeq" id="WP_183726954.1">
    <property type="nucleotide sequence ID" value="NZ_JACHBW010000013.1"/>
</dbReference>
<keyword evidence="3" id="KW-0998">Cell outer membrane</keyword>
<dbReference type="InterPro" id="IPR051544">
    <property type="entry name" value="TPS_OM_transporter"/>
</dbReference>
<name>A0A7W9WSR8_9BURK</name>
<dbReference type="GO" id="GO:0046819">
    <property type="term" value="P:protein secretion by the type V secretion system"/>
    <property type="evidence" value="ECO:0007669"/>
    <property type="project" value="TreeGrafter"/>
</dbReference>
<accession>A0A7W9WSR8</accession>
<dbReference type="GO" id="GO:0008320">
    <property type="term" value="F:protein transmembrane transporter activity"/>
    <property type="evidence" value="ECO:0007669"/>
    <property type="project" value="TreeGrafter"/>
</dbReference>
<dbReference type="Gene3D" id="3.10.20.310">
    <property type="entry name" value="membrane protein fhac"/>
    <property type="match status" value="1"/>
</dbReference>
<dbReference type="PANTHER" id="PTHR34597">
    <property type="entry name" value="SLR1661 PROTEIN"/>
    <property type="match status" value="1"/>
</dbReference>
<organism evidence="6 7">
    <name type="scientific">Paraburkholderia bannensis</name>
    <dbReference type="NCBI Taxonomy" id="765414"/>
    <lineage>
        <taxon>Bacteria</taxon>
        <taxon>Pseudomonadati</taxon>
        <taxon>Pseudomonadota</taxon>
        <taxon>Betaproteobacteria</taxon>
        <taxon>Burkholderiales</taxon>
        <taxon>Burkholderiaceae</taxon>
        <taxon>Paraburkholderia</taxon>
    </lineage>
</organism>
<feature type="domain" description="Haemolysin activator HlyB C-terminal" evidence="4">
    <location>
        <begin position="340"/>
        <end position="534"/>
    </location>
</feature>
<keyword evidence="1" id="KW-0472">Membrane</keyword>
<gene>
    <name evidence="6" type="ORF">F4827_004439</name>
</gene>
<dbReference type="Pfam" id="PF03865">
    <property type="entry name" value="ShlB"/>
    <property type="match status" value="1"/>
</dbReference>
<dbReference type="EMBL" id="JACHBW010000013">
    <property type="protein sequence ID" value="MBB6104580.1"/>
    <property type="molecule type" value="Genomic_DNA"/>
</dbReference>
<dbReference type="Gene3D" id="2.40.160.50">
    <property type="entry name" value="membrane protein fhac: a member of the omp85/tpsb transporter family"/>
    <property type="match status" value="1"/>
</dbReference>
<evidence type="ECO:0000256" key="3">
    <source>
        <dbReference type="ARBA" id="ARBA00023237"/>
    </source>
</evidence>
<dbReference type="Proteomes" id="UP000571554">
    <property type="component" value="Unassembled WGS sequence"/>
</dbReference>
<dbReference type="PANTHER" id="PTHR34597:SF6">
    <property type="entry name" value="BLR6126 PROTEIN"/>
    <property type="match status" value="1"/>
</dbReference>
<keyword evidence="2" id="KW-0812">Transmembrane</keyword>
<protein>
    <submittedName>
        <fullName evidence="6">Hemolysin activation/secretion protein</fullName>
    </submittedName>
</protein>
<evidence type="ECO:0000313" key="6">
    <source>
        <dbReference type="EMBL" id="MBB6104580.1"/>
    </source>
</evidence>
<dbReference type="Pfam" id="PF08479">
    <property type="entry name" value="POTRA_2"/>
    <property type="match status" value="1"/>
</dbReference>
<reference evidence="6 7" key="1">
    <citation type="submission" date="2020-08" db="EMBL/GenBank/DDBJ databases">
        <title>Above-ground endophytic microbial communities from plants in different locations in the United States.</title>
        <authorList>
            <person name="Frank C."/>
        </authorList>
    </citation>
    <scope>NUCLEOTIDE SEQUENCE [LARGE SCALE GENOMIC DNA]</scope>
    <source>
        <strain evidence="6 7">WP4_2_2</strain>
    </source>
</reference>
<evidence type="ECO:0000313" key="7">
    <source>
        <dbReference type="Proteomes" id="UP000571554"/>
    </source>
</evidence>
<proteinExistence type="predicted"/>
<comment type="caution">
    <text evidence="6">The sequence shown here is derived from an EMBL/GenBank/DDBJ whole genome shotgun (WGS) entry which is preliminary data.</text>
</comment>
<evidence type="ECO:0000256" key="1">
    <source>
        <dbReference type="ARBA" id="ARBA00022452"/>
    </source>
</evidence>
<dbReference type="AlphaFoldDB" id="A0A7W9WSR8"/>
<dbReference type="InterPro" id="IPR005565">
    <property type="entry name" value="Hemolysn_activator_HlyB_C"/>
</dbReference>
<evidence type="ECO:0000259" key="4">
    <source>
        <dbReference type="Pfam" id="PF03865"/>
    </source>
</evidence>
<dbReference type="InterPro" id="IPR013686">
    <property type="entry name" value="Polypept-transport_assoc_ShlB"/>
</dbReference>
<keyword evidence="1" id="KW-1134">Transmembrane beta strand</keyword>